<name>A0A840Q5Y6_9PSEU</name>
<feature type="transmembrane region" description="Helical" evidence="2">
    <location>
        <begin position="223"/>
        <end position="240"/>
    </location>
</feature>
<keyword evidence="4" id="KW-1185">Reference proteome</keyword>
<feature type="compositionally biased region" description="Low complexity" evidence="1">
    <location>
        <begin position="394"/>
        <end position="411"/>
    </location>
</feature>
<comment type="caution">
    <text evidence="3">The sequence shown here is derived from an EMBL/GenBank/DDBJ whole genome shotgun (WGS) entry which is preliminary data.</text>
</comment>
<feature type="transmembrane region" description="Helical" evidence="2">
    <location>
        <begin position="252"/>
        <end position="272"/>
    </location>
</feature>
<organism evidence="3 4">
    <name type="scientific">Saccharopolyspora phatthalungensis</name>
    <dbReference type="NCBI Taxonomy" id="664693"/>
    <lineage>
        <taxon>Bacteria</taxon>
        <taxon>Bacillati</taxon>
        <taxon>Actinomycetota</taxon>
        <taxon>Actinomycetes</taxon>
        <taxon>Pseudonocardiales</taxon>
        <taxon>Pseudonocardiaceae</taxon>
        <taxon>Saccharopolyspora</taxon>
    </lineage>
</organism>
<dbReference type="PANTHER" id="PTHR36844">
    <property type="entry name" value="PROTEASE PRSW"/>
    <property type="match status" value="1"/>
</dbReference>
<gene>
    <name evidence="3" type="ORF">BJ970_005456</name>
</gene>
<dbReference type="AlphaFoldDB" id="A0A840Q5Y6"/>
<sequence>MPALSPRSVLEGRSSNRAPIPLIIGLAVSGFCLLLALTFYLWQGGPVNVVIGTGLALPTAVVLISLILLIDRLEPEPQLNLWLALGWGAGVAIIGALIVNTGSEILMAPVLGAETAAAITVSIVAPVVEESFKGALLLYLLWVRRHEIDGPTDGIVYAGMCGLGFALVENVLYYMQGLGAETGDIWVTVLIRGVIAPLGHPLYTAMTGLGVAYAATHRGVGRFFAVVGGWCGAVFLHALWNGSLTLAGFPGMVAAYLLQFLVLIAVIVVLVLDRKRLVHLIRRYLPAYIPSGLVQPNDVQMLGSMAGRRQARHWARAQAGTTGARAMGDYQLAATELALLHAQAEKNTIAPEAFFARREAILGLMRSARDAFFRRLPQAPAPPWARQERSGFFAPPAQLAAAQLPTYQPGGHRPPPGRPPQPPWPNGPRPGGWPPR</sequence>
<feature type="transmembrane region" description="Helical" evidence="2">
    <location>
        <begin position="195"/>
        <end position="216"/>
    </location>
</feature>
<dbReference type="Proteomes" id="UP000584374">
    <property type="component" value="Unassembled WGS sequence"/>
</dbReference>
<protein>
    <submittedName>
        <fullName evidence="3">RsiW-degrading membrane proteinase PrsW (M82 family)</fullName>
    </submittedName>
</protein>
<keyword evidence="2" id="KW-0472">Membrane</keyword>
<dbReference type="GO" id="GO:0008233">
    <property type="term" value="F:peptidase activity"/>
    <property type="evidence" value="ECO:0007669"/>
    <property type="project" value="InterPro"/>
</dbReference>
<evidence type="ECO:0000256" key="1">
    <source>
        <dbReference type="SAM" id="MobiDB-lite"/>
    </source>
</evidence>
<feature type="transmembrane region" description="Helical" evidence="2">
    <location>
        <begin position="119"/>
        <end position="142"/>
    </location>
</feature>
<dbReference type="InterPro" id="IPR026898">
    <property type="entry name" value="PrsW"/>
</dbReference>
<accession>A0A840Q5Y6</accession>
<feature type="transmembrane region" description="Helical" evidence="2">
    <location>
        <begin position="81"/>
        <end position="99"/>
    </location>
</feature>
<evidence type="ECO:0000256" key="2">
    <source>
        <dbReference type="SAM" id="Phobius"/>
    </source>
</evidence>
<dbReference type="RefSeq" id="WP_184728761.1">
    <property type="nucleotide sequence ID" value="NZ_JACHIW010000001.1"/>
</dbReference>
<dbReference type="EMBL" id="JACHIW010000001">
    <property type="protein sequence ID" value="MBB5157922.1"/>
    <property type="molecule type" value="Genomic_DNA"/>
</dbReference>
<feature type="transmembrane region" description="Helical" evidence="2">
    <location>
        <begin position="154"/>
        <end position="175"/>
    </location>
</feature>
<evidence type="ECO:0000313" key="3">
    <source>
        <dbReference type="EMBL" id="MBB5157922.1"/>
    </source>
</evidence>
<reference evidence="3 4" key="1">
    <citation type="submission" date="2020-08" db="EMBL/GenBank/DDBJ databases">
        <title>Sequencing the genomes of 1000 actinobacteria strains.</title>
        <authorList>
            <person name="Klenk H.-P."/>
        </authorList>
    </citation>
    <scope>NUCLEOTIDE SEQUENCE [LARGE SCALE GENOMIC DNA]</scope>
    <source>
        <strain evidence="3 4">DSM 45584</strain>
    </source>
</reference>
<feature type="region of interest" description="Disordered" evidence="1">
    <location>
        <begin position="381"/>
        <end position="436"/>
    </location>
</feature>
<dbReference type="PANTHER" id="PTHR36844:SF1">
    <property type="entry name" value="PROTEASE PRSW"/>
    <property type="match status" value="1"/>
</dbReference>
<keyword evidence="2" id="KW-1133">Transmembrane helix</keyword>
<dbReference type="Pfam" id="PF13367">
    <property type="entry name" value="PrsW-protease"/>
    <property type="match status" value="1"/>
</dbReference>
<proteinExistence type="predicted"/>
<feature type="transmembrane region" description="Helical" evidence="2">
    <location>
        <begin position="48"/>
        <end position="69"/>
    </location>
</feature>
<evidence type="ECO:0000313" key="4">
    <source>
        <dbReference type="Proteomes" id="UP000584374"/>
    </source>
</evidence>
<feature type="compositionally biased region" description="Pro residues" evidence="1">
    <location>
        <begin position="412"/>
        <end position="436"/>
    </location>
</feature>
<feature type="transmembrane region" description="Helical" evidence="2">
    <location>
        <begin position="20"/>
        <end position="42"/>
    </location>
</feature>
<keyword evidence="2" id="KW-0812">Transmembrane</keyword>